<dbReference type="Proteomes" id="UP001589814">
    <property type="component" value="Unassembled WGS sequence"/>
</dbReference>
<dbReference type="RefSeq" id="WP_019950940.1">
    <property type="nucleotide sequence ID" value="NZ_JBHLVX010000051.1"/>
</dbReference>
<proteinExistence type="predicted"/>
<sequence length="56" mass="6744">MFYPDWQQRFIRLWTLLRDTTLPACAEFALPQWREALAHFENPARIGKPMLVIDRL</sequence>
<name>A0ABV6G5Y5_9GAMM</name>
<keyword evidence="2" id="KW-1185">Reference proteome</keyword>
<evidence type="ECO:0000313" key="1">
    <source>
        <dbReference type="EMBL" id="MFC0269041.1"/>
    </source>
</evidence>
<accession>A0ABV6G5Y5</accession>
<reference evidence="1 2" key="1">
    <citation type="submission" date="2024-09" db="EMBL/GenBank/DDBJ databases">
        <authorList>
            <person name="Sun Q."/>
            <person name="Mori K."/>
        </authorList>
    </citation>
    <scope>NUCLEOTIDE SEQUENCE [LARGE SCALE GENOMIC DNA]</scope>
    <source>
        <strain evidence="1 2">CCM 7415</strain>
    </source>
</reference>
<evidence type="ECO:0000313" key="2">
    <source>
        <dbReference type="Proteomes" id="UP001589814"/>
    </source>
</evidence>
<protein>
    <submittedName>
        <fullName evidence="1">Uncharacterized protein</fullName>
    </submittedName>
</protein>
<organism evidence="1 2">
    <name type="scientific">Kushneria aurantia</name>
    <dbReference type="NCBI Taxonomy" id="504092"/>
    <lineage>
        <taxon>Bacteria</taxon>
        <taxon>Pseudomonadati</taxon>
        <taxon>Pseudomonadota</taxon>
        <taxon>Gammaproteobacteria</taxon>
        <taxon>Oceanospirillales</taxon>
        <taxon>Halomonadaceae</taxon>
        <taxon>Kushneria</taxon>
    </lineage>
</organism>
<comment type="caution">
    <text evidence="1">The sequence shown here is derived from an EMBL/GenBank/DDBJ whole genome shotgun (WGS) entry which is preliminary data.</text>
</comment>
<dbReference type="EMBL" id="JBHLVX010000051">
    <property type="protein sequence ID" value="MFC0269041.1"/>
    <property type="molecule type" value="Genomic_DNA"/>
</dbReference>
<gene>
    <name evidence="1" type="ORF">ACFFHW_13785</name>
</gene>